<evidence type="ECO:0000313" key="2">
    <source>
        <dbReference type="EMBL" id="PAA55690.1"/>
    </source>
</evidence>
<dbReference type="STRING" id="282301.A0A267E2B6"/>
<sequence>MPEICGSTFEPASHSLPETTRFNCPHGLALLKAVSVNSVQAMQSSLPNQPRFRCLCIAAAACVSCLAYWLLFGPGSASLKLMSQSRPARMFNDCLTDLLLDFDAVVAGGSNESGLKLPIYATLPKGQAKPISWQCRRAMNLQSAQQAGPPAGFVKQELLTEAERDKMYSIAWELHSNFSRLGLELFLAGGSLLGSVRHLGFIPWDADLDLMILASHKPAVRQLLIDMSSSDEYRFADTEKSNDHWQLGVFCRPLRTKPPSQIYKNGRLYPEKECKTIVDFFFGRVEQDQYKRSEQPYSFPKDFVYPLSLRPFGPHQLPVPNQPERFLAAVYGNNYESECLFKYFQYKKFTCASLNNVYPFAQHLELVHRGTIVRVDLLVQNLTSLAMFIKKQ</sequence>
<keyword evidence="3" id="KW-1185">Reference proteome</keyword>
<accession>A0A267E2B6</accession>
<dbReference type="GO" id="GO:0009100">
    <property type="term" value="P:glycoprotein metabolic process"/>
    <property type="evidence" value="ECO:0007669"/>
    <property type="project" value="UniProtKB-ARBA"/>
</dbReference>
<dbReference type="OrthoDB" id="419198at2759"/>
<dbReference type="EMBL" id="NIVC01002720">
    <property type="protein sequence ID" value="PAA55690.1"/>
    <property type="molecule type" value="Genomic_DNA"/>
</dbReference>
<evidence type="ECO:0000313" key="3">
    <source>
        <dbReference type="Proteomes" id="UP000215902"/>
    </source>
</evidence>
<dbReference type="InterPro" id="IPR007074">
    <property type="entry name" value="LicD/FKTN/FKRP_NTP_transf"/>
</dbReference>
<dbReference type="PANTHER" id="PTHR13627:SF31">
    <property type="entry name" value="RIBITOL 5-PHOSPHATE TRANSFERASE FKRP"/>
    <property type="match status" value="1"/>
</dbReference>
<name>A0A267E2B6_9PLAT</name>
<comment type="caution">
    <text evidence="2">The sequence shown here is derived from an EMBL/GenBank/DDBJ whole genome shotgun (WGS) entry which is preliminary data.</text>
</comment>
<gene>
    <name evidence="2" type="ORF">BOX15_Mlig030640g1</name>
</gene>
<evidence type="ECO:0000259" key="1">
    <source>
        <dbReference type="Pfam" id="PF04991"/>
    </source>
</evidence>
<dbReference type="PANTHER" id="PTHR13627">
    <property type="entry name" value="FUKUTIN RELATED PROTEIN"/>
    <property type="match status" value="1"/>
</dbReference>
<protein>
    <recommendedName>
        <fullName evidence="1">LicD/FKTN/FKRP nucleotidyltransferase domain-containing protein</fullName>
    </recommendedName>
</protein>
<dbReference type="Proteomes" id="UP000215902">
    <property type="component" value="Unassembled WGS sequence"/>
</dbReference>
<reference evidence="2 3" key="1">
    <citation type="submission" date="2017-06" db="EMBL/GenBank/DDBJ databases">
        <title>A platform for efficient transgenesis in Macrostomum lignano, a flatworm model organism for stem cell research.</title>
        <authorList>
            <person name="Berezikov E."/>
        </authorList>
    </citation>
    <scope>NUCLEOTIDE SEQUENCE [LARGE SCALE GENOMIC DNA]</scope>
    <source>
        <strain evidence="2">DV1</strain>
        <tissue evidence="2">Whole organism</tissue>
    </source>
</reference>
<dbReference type="AlphaFoldDB" id="A0A267E2B6"/>
<dbReference type="InterPro" id="IPR052613">
    <property type="entry name" value="LicD_transferase"/>
</dbReference>
<organism evidence="2 3">
    <name type="scientific">Macrostomum lignano</name>
    <dbReference type="NCBI Taxonomy" id="282301"/>
    <lineage>
        <taxon>Eukaryota</taxon>
        <taxon>Metazoa</taxon>
        <taxon>Spiralia</taxon>
        <taxon>Lophotrochozoa</taxon>
        <taxon>Platyhelminthes</taxon>
        <taxon>Rhabditophora</taxon>
        <taxon>Macrostomorpha</taxon>
        <taxon>Macrostomida</taxon>
        <taxon>Macrostomidae</taxon>
        <taxon>Macrostomum</taxon>
    </lineage>
</organism>
<proteinExistence type="predicted"/>
<dbReference type="Pfam" id="PF04991">
    <property type="entry name" value="LicD"/>
    <property type="match status" value="1"/>
</dbReference>
<feature type="domain" description="LicD/FKTN/FKRP nucleotidyltransferase" evidence="1">
    <location>
        <begin position="181"/>
        <end position="217"/>
    </location>
</feature>